<keyword evidence="5" id="KW-0677">Repeat</keyword>
<comment type="function">
    <text evidence="1">Cilium-specific protein required for cilia structures.</text>
</comment>
<dbReference type="Proteomes" id="UP001258017">
    <property type="component" value="Unassembled WGS sequence"/>
</dbReference>
<reference evidence="9" key="2">
    <citation type="journal article" date="2023" name="Commun. Biol.">
        <title>Intrasexual cuticular hydrocarbon dimorphism in a wasp sheds light on hydrocarbon biosynthesis genes in Hymenoptera.</title>
        <authorList>
            <person name="Moris V.C."/>
            <person name="Podsiadlowski L."/>
            <person name="Martin S."/>
            <person name="Oeyen J.P."/>
            <person name="Donath A."/>
            <person name="Petersen M."/>
            <person name="Wilbrandt J."/>
            <person name="Misof B."/>
            <person name="Liedtke D."/>
            <person name="Thamm M."/>
            <person name="Scheiner R."/>
            <person name="Schmitt T."/>
            <person name="Niehuis O."/>
        </authorList>
    </citation>
    <scope>NUCLEOTIDE SEQUENCE</scope>
    <source>
        <strain evidence="9">GBR_01_08_01A</strain>
    </source>
</reference>
<keyword evidence="6" id="KW-0969">Cilium</keyword>
<evidence type="ECO:0000256" key="7">
    <source>
        <dbReference type="ARBA" id="ARBA00023273"/>
    </source>
</evidence>
<keyword evidence="7" id="KW-0966">Cell projection</keyword>
<evidence type="ECO:0000256" key="2">
    <source>
        <dbReference type="ARBA" id="ARBA00004138"/>
    </source>
</evidence>
<evidence type="ECO:0000256" key="4">
    <source>
        <dbReference type="ARBA" id="ARBA00022614"/>
    </source>
</evidence>
<sequence length="506" mass="59390">MHQEDASIASKSILEPGIIDEELLVNLAIDQGPKGDAGKYFLEDGIKLDAITEIRIEFFSILNIDHLWVMPNLINLHLSNNIIEKIENLDSLVHLKELDLSFNHIKVLYLRKFKNLRSLNVARNPCTEKDGYQEYLIAFVPQLIYYQYKMITKETRQTAMDKHHRMISNIEEEETIKKKQLDAEKAFEDLQNLLSKSYIEYLNDDNFFWQMFHNDKEGDALSKVTSDTENAFEEYRKKISAICYEFYETGLREQARRDNEVKLFDVTVKDGKEKIQNNARSIVDETLDEKIKIFSQINELFSTVDDIEMDEVDDNIEAVQNFAIQLNDIMSKTWTKLMSKEVILHDQLVEINETFKVNMTNLIEQFLEVAREYFSQMRNAEAEYNDSINSIIQYYISGFGDESKIPSHLLNLCGDKDTLSNNLAASHDLHLRVIDAREDRMLRRLKTWLNEYCERLSNEEIKRHRQKILEISHFLQDLHKQFNSLISSYLPHLDIDNIMNMTNGKN</sequence>
<evidence type="ECO:0000256" key="6">
    <source>
        <dbReference type="ARBA" id="ARBA00023069"/>
    </source>
</evidence>
<dbReference type="PROSITE" id="PS51450">
    <property type="entry name" value="LRR"/>
    <property type="match status" value="1"/>
</dbReference>
<dbReference type="Gene3D" id="3.80.10.10">
    <property type="entry name" value="Ribonuclease Inhibitor"/>
    <property type="match status" value="1"/>
</dbReference>
<dbReference type="PANTHER" id="PTHR45973">
    <property type="entry name" value="PROTEIN PHOSPHATASE 1 REGULATORY SUBUNIT SDS22-RELATED"/>
    <property type="match status" value="1"/>
</dbReference>
<evidence type="ECO:0000256" key="1">
    <source>
        <dbReference type="ARBA" id="ARBA00003843"/>
    </source>
</evidence>
<dbReference type="Pfam" id="PF14580">
    <property type="entry name" value="LRR_9"/>
    <property type="match status" value="1"/>
</dbReference>
<dbReference type="SUPFAM" id="SSF52075">
    <property type="entry name" value="Outer arm dynein light chain 1"/>
    <property type="match status" value="1"/>
</dbReference>
<keyword evidence="10" id="KW-1185">Reference proteome</keyword>
<evidence type="ECO:0000313" key="9">
    <source>
        <dbReference type="EMBL" id="KAK2586485.1"/>
    </source>
</evidence>
<evidence type="ECO:0000256" key="3">
    <source>
        <dbReference type="ARBA" id="ARBA00006453"/>
    </source>
</evidence>
<dbReference type="PANTHER" id="PTHR45973:SF9">
    <property type="entry name" value="LEUCINE-RICH REPEAT-CONTAINING PROTEIN 46"/>
    <property type="match status" value="1"/>
</dbReference>
<name>A0AAD9RV24_9HYME</name>
<evidence type="ECO:0000256" key="5">
    <source>
        <dbReference type="ARBA" id="ARBA00022737"/>
    </source>
</evidence>
<comment type="caution">
    <text evidence="9">The sequence shown here is derived from an EMBL/GenBank/DDBJ whole genome shotgun (WGS) entry which is preliminary data.</text>
</comment>
<gene>
    <name evidence="9" type="ORF">KPH14_010753</name>
</gene>
<dbReference type="SMART" id="SM00365">
    <property type="entry name" value="LRR_SD22"/>
    <property type="match status" value="2"/>
</dbReference>
<organism evidence="9 10">
    <name type="scientific">Odynerus spinipes</name>
    <dbReference type="NCBI Taxonomy" id="1348599"/>
    <lineage>
        <taxon>Eukaryota</taxon>
        <taxon>Metazoa</taxon>
        <taxon>Ecdysozoa</taxon>
        <taxon>Arthropoda</taxon>
        <taxon>Hexapoda</taxon>
        <taxon>Insecta</taxon>
        <taxon>Pterygota</taxon>
        <taxon>Neoptera</taxon>
        <taxon>Endopterygota</taxon>
        <taxon>Hymenoptera</taxon>
        <taxon>Apocrita</taxon>
        <taxon>Aculeata</taxon>
        <taxon>Vespoidea</taxon>
        <taxon>Vespidae</taxon>
        <taxon>Eumeninae</taxon>
        <taxon>Odynerus</taxon>
    </lineage>
</organism>
<dbReference type="GO" id="GO:0005929">
    <property type="term" value="C:cilium"/>
    <property type="evidence" value="ECO:0007669"/>
    <property type="project" value="UniProtKB-SubCell"/>
</dbReference>
<dbReference type="InterPro" id="IPR050576">
    <property type="entry name" value="Cilia_flagella_integrity"/>
</dbReference>
<evidence type="ECO:0000256" key="8">
    <source>
        <dbReference type="ARBA" id="ARBA00024433"/>
    </source>
</evidence>
<protein>
    <recommendedName>
        <fullName evidence="8">Dynein axonemal assembly factor 1 homolog</fullName>
    </recommendedName>
</protein>
<comment type="similarity">
    <text evidence="3">Belongs to the DNAAF1 family.</text>
</comment>
<proteinExistence type="inferred from homology"/>
<dbReference type="AlphaFoldDB" id="A0AAD9RV24"/>
<comment type="subcellular location">
    <subcellularLocation>
        <location evidence="2">Cell projection</location>
        <location evidence="2">Cilium</location>
    </subcellularLocation>
</comment>
<dbReference type="EMBL" id="JAIFRP010000013">
    <property type="protein sequence ID" value="KAK2586485.1"/>
    <property type="molecule type" value="Genomic_DNA"/>
</dbReference>
<keyword evidence="4" id="KW-0433">Leucine-rich repeat</keyword>
<reference evidence="9" key="1">
    <citation type="submission" date="2021-08" db="EMBL/GenBank/DDBJ databases">
        <authorList>
            <person name="Misof B."/>
            <person name="Oliver O."/>
            <person name="Podsiadlowski L."/>
            <person name="Donath A."/>
            <person name="Peters R."/>
            <person name="Mayer C."/>
            <person name="Rust J."/>
            <person name="Gunkel S."/>
            <person name="Lesny P."/>
            <person name="Martin S."/>
            <person name="Oeyen J.P."/>
            <person name="Petersen M."/>
            <person name="Panagiotis P."/>
            <person name="Wilbrandt J."/>
            <person name="Tanja T."/>
        </authorList>
    </citation>
    <scope>NUCLEOTIDE SEQUENCE</scope>
    <source>
        <strain evidence="9">GBR_01_08_01A</strain>
        <tissue evidence="9">Thorax + abdomen</tissue>
    </source>
</reference>
<dbReference type="InterPro" id="IPR001611">
    <property type="entry name" value="Leu-rich_rpt"/>
</dbReference>
<evidence type="ECO:0000313" key="10">
    <source>
        <dbReference type="Proteomes" id="UP001258017"/>
    </source>
</evidence>
<dbReference type="InterPro" id="IPR032675">
    <property type="entry name" value="LRR_dom_sf"/>
</dbReference>
<accession>A0AAD9RV24</accession>